<sequence>MRFSFLRLCWMCVGSAEYSSLHGSYKKLPEVVMSSMLLAGRHRLEHTKAAVIC</sequence>
<evidence type="ECO:0000256" key="1">
    <source>
        <dbReference type="SAM" id="SignalP"/>
    </source>
</evidence>
<protein>
    <submittedName>
        <fullName evidence="2">Uncharacterized protein</fullName>
    </submittedName>
</protein>
<name>A0A2P2LQ73_RHIMU</name>
<accession>A0A2P2LQ73</accession>
<feature type="signal peptide" evidence="1">
    <location>
        <begin position="1"/>
        <end position="16"/>
    </location>
</feature>
<reference evidence="2" key="1">
    <citation type="submission" date="2018-02" db="EMBL/GenBank/DDBJ databases">
        <title>Rhizophora mucronata_Transcriptome.</title>
        <authorList>
            <person name="Meera S.P."/>
            <person name="Sreeshan A."/>
            <person name="Augustine A."/>
        </authorList>
    </citation>
    <scope>NUCLEOTIDE SEQUENCE</scope>
    <source>
        <tissue evidence="2">Leaf</tissue>
    </source>
</reference>
<keyword evidence="1" id="KW-0732">Signal</keyword>
<proteinExistence type="predicted"/>
<organism evidence="2">
    <name type="scientific">Rhizophora mucronata</name>
    <name type="common">Asiatic mangrove</name>
    <dbReference type="NCBI Taxonomy" id="61149"/>
    <lineage>
        <taxon>Eukaryota</taxon>
        <taxon>Viridiplantae</taxon>
        <taxon>Streptophyta</taxon>
        <taxon>Embryophyta</taxon>
        <taxon>Tracheophyta</taxon>
        <taxon>Spermatophyta</taxon>
        <taxon>Magnoliopsida</taxon>
        <taxon>eudicotyledons</taxon>
        <taxon>Gunneridae</taxon>
        <taxon>Pentapetalae</taxon>
        <taxon>rosids</taxon>
        <taxon>fabids</taxon>
        <taxon>Malpighiales</taxon>
        <taxon>Rhizophoraceae</taxon>
        <taxon>Rhizophora</taxon>
    </lineage>
</organism>
<feature type="chain" id="PRO_5015150724" evidence="1">
    <location>
        <begin position="17"/>
        <end position="53"/>
    </location>
</feature>
<evidence type="ECO:0000313" key="2">
    <source>
        <dbReference type="EMBL" id="MBX20116.1"/>
    </source>
</evidence>
<dbReference type="EMBL" id="GGEC01039632">
    <property type="protein sequence ID" value="MBX20116.1"/>
    <property type="molecule type" value="Transcribed_RNA"/>
</dbReference>
<dbReference type="AlphaFoldDB" id="A0A2P2LQ73"/>